<keyword evidence="1" id="KW-0472">Membrane</keyword>
<proteinExistence type="predicted"/>
<dbReference type="Proteomes" id="UP000682892">
    <property type="component" value="Unassembled WGS sequence"/>
</dbReference>
<name>Q170L6_AEDAE</name>
<reference evidence="2" key="3">
    <citation type="submission" date="2012-09" db="EMBL/GenBank/DDBJ databases">
        <authorList>
            <consortium name="VectorBase"/>
        </authorList>
    </citation>
    <scope>NUCLEOTIDE SEQUENCE</scope>
    <source>
        <strain evidence="2">Liverpool</strain>
    </source>
</reference>
<sequence length="51" mass="5955">MQSDDSHGGRRIRGDLHQLVKPLGFVGLFLLAKYTFWSYIWRRGSDSTTKR</sequence>
<dbReference type="HOGENOM" id="CLU_3108233_0_0_1"/>
<gene>
    <name evidence="2" type="ORF">AaeL_AAEL007886</name>
</gene>
<keyword evidence="1" id="KW-1133">Transmembrane helix</keyword>
<evidence type="ECO:0000313" key="3">
    <source>
        <dbReference type="Proteomes" id="UP000682892"/>
    </source>
</evidence>
<evidence type="ECO:0000256" key="1">
    <source>
        <dbReference type="SAM" id="Phobius"/>
    </source>
</evidence>
<organism evidence="2 3">
    <name type="scientific">Aedes aegypti</name>
    <name type="common">Yellowfever mosquito</name>
    <name type="synonym">Culex aegypti</name>
    <dbReference type="NCBI Taxonomy" id="7159"/>
    <lineage>
        <taxon>Eukaryota</taxon>
        <taxon>Metazoa</taxon>
        <taxon>Ecdysozoa</taxon>
        <taxon>Arthropoda</taxon>
        <taxon>Hexapoda</taxon>
        <taxon>Insecta</taxon>
        <taxon>Pterygota</taxon>
        <taxon>Neoptera</taxon>
        <taxon>Endopterygota</taxon>
        <taxon>Diptera</taxon>
        <taxon>Nematocera</taxon>
        <taxon>Culicoidea</taxon>
        <taxon>Culicidae</taxon>
        <taxon>Culicinae</taxon>
        <taxon>Aedini</taxon>
        <taxon>Aedes</taxon>
        <taxon>Stegomyia</taxon>
    </lineage>
</organism>
<dbReference type="PaxDb" id="7159-AAEL007886-PA"/>
<dbReference type="AlphaFoldDB" id="Q170L6"/>
<reference evidence="2" key="2">
    <citation type="journal article" date="2007" name="Science">
        <title>Genome sequence of Aedes aegypti, a major arbovirus vector.</title>
        <authorList>
            <person name="Nene V."/>
            <person name="Wortman J.R."/>
            <person name="Lawson D."/>
            <person name="Haas B."/>
            <person name="Kodira C."/>
            <person name="Tu Z.J."/>
            <person name="Loftus B."/>
            <person name="Xi Z."/>
            <person name="Megy K."/>
            <person name="Grabherr M."/>
            <person name="Ren Q."/>
            <person name="Zdobnov E.M."/>
            <person name="Lobo N.F."/>
            <person name="Campbell K.S."/>
            <person name="Brown S.E."/>
            <person name="Bonaldo M.F."/>
            <person name="Zhu J."/>
            <person name="Sinkins S.P."/>
            <person name="Hogenkamp D.G."/>
            <person name="Amedeo P."/>
            <person name="Arensburger P."/>
            <person name="Atkinson P.W."/>
            <person name="Bidwell S."/>
            <person name="Biedler J."/>
            <person name="Birney E."/>
            <person name="Bruggner R.V."/>
            <person name="Costas J."/>
            <person name="Coy M.R."/>
            <person name="Crabtree J."/>
            <person name="Crawford M."/>
            <person name="Debruyn B."/>
            <person name="Decaprio D."/>
            <person name="Eiglmeier K."/>
            <person name="Eisenstadt E."/>
            <person name="El-Dorry H."/>
            <person name="Gelbart W.M."/>
            <person name="Gomes S.L."/>
            <person name="Hammond M."/>
            <person name="Hannick L.I."/>
            <person name="Hogan J.R."/>
            <person name="Holmes M.H."/>
            <person name="Jaffe D."/>
            <person name="Johnston J.S."/>
            <person name="Kennedy R.C."/>
            <person name="Koo H."/>
            <person name="Kravitz S."/>
            <person name="Kriventseva E.V."/>
            <person name="Kulp D."/>
            <person name="Labutti K."/>
            <person name="Lee E."/>
            <person name="Li S."/>
            <person name="Lovin D.D."/>
            <person name="Mao C."/>
            <person name="Mauceli E."/>
            <person name="Menck C.F."/>
            <person name="Miller J.R."/>
            <person name="Montgomery P."/>
            <person name="Mori A."/>
            <person name="Nascimento A.L."/>
            <person name="Naveira H.F."/>
            <person name="Nusbaum C."/>
            <person name="O'leary S."/>
            <person name="Orvis J."/>
            <person name="Pertea M."/>
            <person name="Quesneville H."/>
            <person name="Reidenbach K.R."/>
            <person name="Rogers Y.H."/>
            <person name="Roth C.W."/>
            <person name="Schneider J.R."/>
            <person name="Schatz M."/>
            <person name="Shumway M."/>
            <person name="Stanke M."/>
            <person name="Stinson E.O."/>
            <person name="Tubio J.M."/>
            <person name="Vanzee J.P."/>
            <person name="Verjovski-Almeida S."/>
            <person name="Werner D."/>
            <person name="White O."/>
            <person name="Wyder S."/>
            <person name="Zeng Q."/>
            <person name="Zhao Q."/>
            <person name="Zhao Y."/>
            <person name="Hill C.A."/>
            <person name="Raikhel A.S."/>
            <person name="Soares M.B."/>
            <person name="Knudson D.L."/>
            <person name="Lee N.H."/>
            <person name="Galagan J."/>
            <person name="Salzberg S.L."/>
            <person name="Paulsen I.T."/>
            <person name="Dimopoulos G."/>
            <person name="Collins F.H."/>
            <person name="Birren B."/>
            <person name="Fraser-Liggett C.M."/>
            <person name="Severson D.W."/>
        </authorList>
    </citation>
    <scope>NUCLEOTIDE SEQUENCE [LARGE SCALE GENOMIC DNA]</scope>
    <source>
        <strain evidence="2">Liverpool</strain>
    </source>
</reference>
<protein>
    <submittedName>
        <fullName evidence="2">AAEL007886-PA</fullName>
    </submittedName>
</protein>
<keyword evidence="1" id="KW-0812">Transmembrane</keyword>
<reference evidence="2" key="1">
    <citation type="submission" date="2005-10" db="EMBL/GenBank/DDBJ databases">
        <authorList>
            <person name="Loftus B.J."/>
            <person name="Nene V.M."/>
            <person name="Hannick L.I."/>
            <person name="Bidwell S."/>
            <person name="Haas B."/>
            <person name="Amedeo P."/>
            <person name="Orvis J."/>
            <person name="Wortman J.R."/>
            <person name="White O.R."/>
            <person name="Salzberg S."/>
            <person name="Shumway M."/>
            <person name="Koo H."/>
            <person name="Zhao Y."/>
            <person name="Holmes M."/>
            <person name="Miller J."/>
            <person name="Schatz M."/>
            <person name="Pop M."/>
            <person name="Pai G."/>
            <person name="Utterback T."/>
            <person name="Rogers Y.-H."/>
            <person name="Kravitz S."/>
            <person name="Fraser C.M."/>
        </authorList>
    </citation>
    <scope>NUCLEOTIDE SEQUENCE</scope>
    <source>
        <strain evidence="2">Liverpool</strain>
    </source>
</reference>
<accession>Q170L6</accession>
<dbReference type="EMBL" id="CH477472">
    <property type="protein sequence ID" value="EAT40379.1"/>
    <property type="molecule type" value="Genomic_DNA"/>
</dbReference>
<feature type="transmembrane region" description="Helical" evidence="1">
    <location>
        <begin position="23"/>
        <end position="41"/>
    </location>
</feature>
<evidence type="ECO:0000313" key="2">
    <source>
        <dbReference type="EMBL" id="EAT40379.1"/>
    </source>
</evidence>